<evidence type="ECO:0000256" key="2">
    <source>
        <dbReference type="ARBA" id="ARBA00022737"/>
    </source>
</evidence>
<dbReference type="SMART" id="SM00256">
    <property type="entry name" value="FBOX"/>
    <property type="match status" value="1"/>
</dbReference>
<dbReference type="PANTHER" id="PTHR44436">
    <property type="entry name" value="F-BOX/WD REPEAT-CONTAINING PROTEIN 2"/>
    <property type="match status" value="1"/>
</dbReference>
<protein>
    <submittedName>
        <fullName evidence="4">F-box only protein 48</fullName>
    </submittedName>
</protein>
<accession>A0A9Q1CHZ0</accession>
<proteinExistence type="predicted"/>
<keyword evidence="2" id="KW-0677">Repeat</keyword>
<dbReference type="Gene3D" id="1.20.1280.50">
    <property type="match status" value="1"/>
</dbReference>
<dbReference type="PROSITE" id="PS50181">
    <property type="entry name" value="FBOX"/>
    <property type="match status" value="1"/>
</dbReference>
<name>A0A9Q1CHZ0_HOLLE</name>
<reference evidence="4" key="1">
    <citation type="submission" date="2021-10" db="EMBL/GenBank/DDBJ databases">
        <title>Tropical sea cucumber genome reveals ecological adaptation and Cuvierian tubules defense mechanism.</title>
        <authorList>
            <person name="Chen T."/>
        </authorList>
    </citation>
    <scope>NUCLEOTIDE SEQUENCE</scope>
    <source>
        <strain evidence="4">Nanhai2018</strain>
        <tissue evidence="4">Muscle</tissue>
    </source>
</reference>
<dbReference type="Proteomes" id="UP001152320">
    <property type="component" value="Chromosome 3"/>
</dbReference>
<dbReference type="EMBL" id="JAIZAY010000003">
    <property type="protein sequence ID" value="KAJ8045633.1"/>
    <property type="molecule type" value="Genomic_DNA"/>
</dbReference>
<keyword evidence="1" id="KW-0853">WD repeat</keyword>
<dbReference type="Pfam" id="PF12937">
    <property type="entry name" value="F-box-like"/>
    <property type="match status" value="1"/>
</dbReference>
<dbReference type="InterPro" id="IPR001810">
    <property type="entry name" value="F-box_dom"/>
</dbReference>
<dbReference type="OrthoDB" id="10257471at2759"/>
<keyword evidence="5" id="KW-1185">Reference proteome</keyword>
<evidence type="ECO:0000313" key="5">
    <source>
        <dbReference type="Proteomes" id="UP001152320"/>
    </source>
</evidence>
<evidence type="ECO:0000256" key="1">
    <source>
        <dbReference type="ARBA" id="ARBA00022574"/>
    </source>
</evidence>
<dbReference type="InterPro" id="IPR042627">
    <property type="entry name" value="FBXW2"/>
</dbReference>
<feature type="domain" description="F-box" evidence="3">
    <location>
        <begin position="59"/>
        <end position="106"/>
    </location>
</feature>
<dbReference type="AlphaFoldDB" id="A0A9Q1CHZ0"/>
<sequence>MVSSNRNPSHQNTCGTVFDMPDISLYCSLDPDEVLHLEKKERMQQTKCNHHPILYKNPADFFNILPPEVVLQILKYLDIQSLFNSSQVCTKWHNVIENTGWLWKWLCEHYCDFREDIQHDIQAGYSWQVIFKRYFRHHAVRRKWLNGSFSNVKSWESLPQRSMTHLNRDEWGNILDAELLRGPEM</sequence>
<gene>
    <name evidence="4" type="ORF">HOLleu_08677</name>
</gene>
<dbReference type="PANTHER" id="PTHR44436:SF1">
    <property type="entry name" value="F-BOX_WD REPEAT-CONTAINING PROTEIN 2"/>
    <property type="match status" value="1"/>
</dbReference>
<comment type="caution">
    <text evidence="4">The sequence shown here is derived from an EMBL/GenBank/DDBJ whole genome shotgun (WGS) entry which is preliminary data.</text>
</comment>
<dbReference type="SUPFAM" id="SSF81383">
    <property type="entry name" value="F-box domain"/>
    <property type="match status" value="1"/>
</dbReference>
<evidence type="ECO:0000259" key="3">
    <source>
        <dbReference type="PROSITE" id="PS50181"/>
    </source>
</evidence>
<evidence type="ECO:0000313" key="4">
    <source>
        <dbReference type="EMBL" id="KAJ8045633.1"/>
    </source>
</evidence>
<dbReference type="InterPro" id="IPR036047">
    <property type="entry name" value="F-box-like_dom_sf"/>
</dbReference>
<organism evidence="4 5">
    <name type="scientific">Holothuria leucospilota</name>
    <name type="common">Black long sea cucumber</name>
    <name type="synonym">Mertensiothuria leucospilota</name>
    <dbReference type="NCBI Taxonomy" id="206669"/>
    <lineage>
        <taxon>Eukaryota</taxon>
        <taxon>Metazoa</taxon>
        <taxon>Echinodermata</taxon>
        <taxon>Eleutherozoa</taxon>
        <taxon>Echinozoa</taxon>
        <taxon>Holothuroidea</taxon>
        <taxon>Aspidochirotacea</taxon>
        <taxon>Aspidochirotida</taxon>
        <taxon>Holothuriidae</taxon>
        <taxon>Holothuria</taxon>
    </lineage>
</organism>